<reference evidence="1" key="1">
    <citation type="submission" date="2021-03" db="EMBL/GenBank/DDBJ databases">
        <authorList>
            <person name="Tagirdzhanova G."/>
        </authorList>
    </citation>
    <scope>NUCLEOTIDE SEQUENCE</scope>
</reference>
<keyword evidence="2" id="KW-1185">Reference proteome</keyword>
<name>A0A8H3ICR7_9LECA</name>
<sequence length="246" mass="28153">MIPLQESYETGFEDLRKDSREPSAAEILEWSEQWAFQLRLCGDLDSEPSMGYHLQKNCPGAIPNTRDLLEQEQKTAGLHNFNFRSVQDHPHKRKEANQLVDDLLRDVGVPDDNIARYGEVLPYKIAQLHRATSPRPVTQRVPVWLYKKNINADGLGSIGKDLHCFLIEARLSLEELQRQLHLAANSALPAYTEWEYSLLEGPHTIRSSTNSGVLRRLSDWRRVSNRILSPKHPYHAVIVFQVLAKA</sequence>
<gene>
    <name evidence="1" type="ORF">GOMPHAMPRED_006322</name>
</gene>
<dbReference type="AlphaFoldDB" id="A0A8H3ICR7"/>
<accession>A0A8H3ICR7</accession>
<comment type="caution">
    <text evidence="1">The sequence shown here is derived from an EMBL/GenBank/DDBJ whole genome shotgun (WGS) entry which is preliminary data.</text>
</comment>
<dbReference type="EMBL" id="CAJPDQ010000004">
    <property type="protein sequence ID" value="CAF9908814.1"/>
    <property type="molecule type" value="Genomic_DNA"/>
</dbReference>
<dbReference type="OrthoDB" id="10630250at2759"/>
<dbReference type="Proteomes" id="UP000664169">
    <property type="component" value="Unassembled WGS sequence"/>
</dbReference>
<proteinExistence type="predicted"/>
<evidence type="ECO:0000313" key="1">
    <source>
        <dbReference type="EMBL" id="CAF9908814.1"/>
    </source>
</evidence>
<evidence type="ECO:0000313" key="2">
    <source>
        <dbReference type="Proteomes" id="UP000664169"/>
    </source>
</evidence>
<organism evidence="1 2">
    <name type="scientific">Gomphillus americanus</name>
    <dbReference type="NCBI Taxonomy" id="1940652"/>
    <lineage>
        <taxon>Eukaryota</taxon>
        <taxon>Fungi</taxon>
        <taxon>Dikarya</taxon>
        <taxon>Ascomycota</taxon>
        <taxon>Pezizomycotina</taxon>
        <taxon>Lecanoromycetes</taxon>
        <taxon>OSLEUM clade</taxon>
        <taxon>Ostropomycetidae</taxon>
        <taxon>Ostropales</taxon>
        <taxon>Graphidaceae</taxon>
        <taxon>Gomphilloideae</taxon>
        <taxon>Gomphillus</taxon>
    </lineage>
</organism>
<protein>
    <submittedName>
        <fullName evidence="1">Uncharacterized protein</fullName>
    </submittedName>
</protein>